<reference evidence="2 3" key="1">
    <citation type="submission" date="2020-03" db="EMBL/GenBank/DDBJ databases">
        <title>Genomic Encyclopedia of Type Strains, Phase IV (KMG-IV): sequencing the most valuable type-strain genomes for metagenomic binning, comparative biology and taxonomic classification.</title>
        <authorList>
            <person name="Goeker M."/>
        </authorList>
    </citation>
    <scope>NUCLEOTIDE SEQUENCE [LARGE SCALE GENOMIC DNA]</scope>
    <source>
        <strain evidence="2 3">DSM 21299</strain>
    </source>
</reference>
<keyword evidence="3" id="KW-1185">Reference proteome</keyword>
<evidence type="ECO:0000313" key="2">
    <source>
        <dbReference type="EMBL" id="NIJ16656.1"/>
    </source>
</evidence>
<gene>
    <name evidence="2" type="ORF">FHS54_001622</name>
</gene>
<comment type="caution">
    <text evidence="2">The sequence shown here is derived from an EMBL/GenBank/DDBJ whole genome shotgun (WGS) entry which is preliminary data.</text>
</comment>
<organism evidence="2 3">
    <name type="scientific">Sphingobium vermicomposti</name>
    <dbReference type="NCBI Taxonomy" id="529005"/>
    <lineage>
        <taxon>Bacteria</taxon>
        <taxon>Pseudomonadati</taxon>
        <taxon>Pseudomonadota</taxon>
        <taxon>Alphaproteobacteria</taxon>
        <taxon>Sphingomonadales</taxon>
        <taxon>Sphingomonadaceae</taxon>
        <taxon>Sphingobium</taxon>
    </lineage>
</organism>
<feature type="chain" id="PRO_5032332610" description="Lipoprotein" evidence="1">
    <location>
        <begin position="19"/>
        <end position="127"/>
    </location>
</feature>
<dbReference type="PROSITE" id="PS51257">
    <property type="entry name" value="PROKAR_LIPOPROTEIN"/>
    <property type="match status" value="1"/>
</dbReference>
<name>A0A846MH39_9SPHN</name>
<dbReference type="Proteomes" id="UP000576821">
    <property type="component" value="Unassembled WGS sequence"/>
</dbReference>
<evidence type="ECO:0000256" key="1">
    <source>
        <dbReference type="SAM" id="SignalP"/>
    </source>
</evidence>
<keyword evidence="1" id="KW-0732">Signal</keyword>
<feature type="signal peptide" evidence="1">
    <location>
        <begin position="1"/>
        <end position="18"/>
    </location>
</feature>
<proteinExistence type="predicted"/>
<dbReference type="AlphaFoldDB" id="A0A846MH39"/>
<dbReference type="EMBL" id="JAASQR010000002">
    <property type="protein sequence ID" value="NIJ16656.1"/>
    <property type="molecule type" value="Genomic_DNA"/>
</dbReference>
<evidence type="ECO:0008006" key="4">
    <source>
        <dbReference type="Google" id="ProtNLM"/>
    </source>
</evidence>
<sequence>MRISKALAGAGLLCLALAGCDGSGGTAADQQPTSSLASSTGGIADCAIGVAADWSRSCPVERTGDLVTVRHPDGGFRRFHVVKDGRGLVAADGAEQATVTVTGKDQIELSVGEDRYHLPATMAAAQP</sequence>
<accession>A0A846MH39</accession>
<evidence type="ECO:0000313" key="3">
    <source>
        <dbReference type="Proteomes" id="UP000576821"/>
    </source>
</evidence>
<protein>
    <recommendedName>
        <fullName evidence="4">Lipoprotein</fullName>
    </recommendedName>
</protein>